<dbReference type="InterPro" id="IPR051681">
    <property type="entry name" value="Ser/Thr_Kinases-Pseudokinases"/>
</dbReference>
<dbReference type="InterPro" id="IPR000719">
    <property type="entry name" value="Prot_kinase_dom"/>
</dbReference>
<dbReference type="GO" id="GO:0004674">
    <property type="term" value="F:protein serine/threonine kinase activity"/>
    <property type="evidence" value="ECO:0007669"/>
    <property type="project" value="TreeGrafter"/>
</dbReference>
<sequence length="320" mass="35702">MVAVVVAAFVGACAIYVYATRRQQGIIKGALHEETPLFFDSAKRTTYHTELVAGEKLFPSNDPVLVTWRVDYDSVKLVKKLARGAFGEVWIGRYRGAKVAVKKLIEEQFIGVAWTRLTDMLAVVEFMDSGDLRSLLDTNRHLKWSPTKLKYAQDAIDAIVYLHSLSVPIIHRDLKSRNILIDSKKGAKLADFGVSATKRNDDMTTGVGTARWLAPELARGETKYTEAVDIYSFGVILAEMDTHELPFSDAMNFNGTEKLSDVAILQRVSAGKLSVSFSPRCPPKIRELAERCTSFNPKDRPAAAEVSYELRKHDVLDYPS</sequence>
<keyword evidence="3" id="KW-1185">Reference proteome</keyword>
<dbReference type="Gene3D" id="3.30.200.20">
    <property type="entry name" value="Phosphorylase Kinase, domain 1"/>
    <property type="match status" value="1"/>
</dbReference>
<evidence type="ECO:0000259" key="1">
    <source>
        <dbReference type="PROSITE" id="PS50011"/>
    </source>
</evidence>
<dbReference type="EMBL" id="DAKRPA010000056">
    <property type="protein sequence ID" value="DBA00907.1"/>
    <property type="molecule type" value="Genomic_DNA"/>
</dbReference>
<gene>
    <name evidence="2" type="ORF">N0F65_006107</name>
</gene>
<evidence type="ECO:0000313" key="3">
    <source>
        <dbReference type="Proteomes" id="UP001146120"/>
    </source>
</evidence>
<protein>
    <recommendedName>
        <fullName evidence="1">Protein kinase domain-containing protein</fullName>
    </recommendedName>
</protein>
<dbReference type="GO" id="GO:0005524">
    <property type="term" value="F:ATP binding"/>
    <property type="evidence" value="ECO:0007669"/>
    <property type="project" value="InterPro"/>
</dbReference>
<reference evidence="2" key="2">
    <citation type="journal article" date="2023" name="Microbiol Resour">
        <title>Decontamination and Annotation of the Draft Genome Sequence of the Oomycete Lagenidium giganteum ARSEF 373.</title>
        <authorList>
            <person name="Morgan W.R."/>
            <person name="Tartar A."/>
        </authorList>
    </citation>
    <scope>NUCLEOTIDE SEQUENCE</scope>
    <source>
        <strain evidence="2">ARSEF 373</strain>
    </source>
</reference>
<organism evidence="2 3">
    <name type="scientific">Lagenidium giganteum</name>
    <dbReference type="NCBI Taxonomy" id="4803"/>
    <lineage>
        <taxon>Eukaryota</taxon>
        <taxon>Sar</taxon>
        <taxon>Stramenopiles</taxon>
        <taxon>Oomycota</taxon>
        <taxon>Peronosporomycetes</taxon>
        <taxon>Pythiales</taxon>
        <taxon>Pythiaceae</taxon>
    </lineage>
</organism>
<dbReference type="PANTHER" id="PTHR44329">
    <property type="entry name" value="SERINE/THREONINE-PROTEIN KINASE TNNI3K-RELATED"/>
    <property type="match status" value="1"/>
</dbReference>
<evidence type="ECO:0000313" key="2">
    <source>
        <dbReference type="EMBL" id="DBA00907.1"/>
    </source>
</evidence>
<feature type="domain" description="Protein kinase" evidence="1">
    <location>
        <begin position="75"/>
        <end position="316"/>
    </location>
</feature>
<proteinExistence type="predicted"/>
<dbReference type="Pfam" id="PF00069">
    <property type="entry name" value="Pkinase"/>
    <property type="match status" value="1"/>
</dbReference>
<reference evidence="2" key="1">
    <citation type="submission" date="2022-11" db="EMBL/GenBank/DDBJ databases">
        <authorList>
            <person name="Morgan W.R."/>
            <person name="Tartar A."/>
        </authorList>
    </citation>
    <scope>NUCLEOTIDE SEQUENCE</scope>
    <source>
        <strain evidence="2">ARSEF 373</strain>
    </source>
</reference>
<dbReference type="Gene3D" id="1.10.510.10">
    <property type="entry name" value="Transferase(Phosphotransferase) domain 1"/>
    <property type="match status" value="1"/>
</dbReference>
<dbReference type="InterPro" id="IPR008271">
    <property type="entry name" value="Ser/Thr_kinase_AS"/>
</dbReference>
<name>A0AAV2Z2I9_9STRA</name>
<dbReference type="PROSITE" id="PS50011">
    <property type="entry name" value="PROTEIN_KINASE_DOM"/>
    <property type="match status" value="1"/>
</dbReference>
<dbReference type="PANTHER" id="PTHR44329:SF214">
    <property type="entry name" value="PROTEIN KINASE DOMAIN-CONTAINING PROTEIN"/>
    <property type="match status" value="1"/>
</dbReference>
<comment type="caution">
    <text evidence="2">The sequence shown here is derived from an EMBL/GenBank/DDBJ whole genome shotgun (WGS) entry which is preliminary data.</text>
</comment>
<dbReference type="SUPFAM" id="SSF56112">
    <property type="entry name" value="Protein kinase-like (PK-like)"/>
    <property type="match status" value="1"/>
</dbReference>
<dbReference type="PROSITE" id="PS00108">
    <property type="entry name" value="PROTEIN_KINASE_ST"/>
    <property type="match status" value="1"/>
</dbReference>
<dbReference type="SMART" id="SM00220">
    <property type="entry name" value="S_TKc"/>
    <property type="match status" value="1"/>
</dbReference>
<dbReference type="Proteomes" id="UP001146120">
    <property type="component" value="Unassembled WGS sequence"/>
</dbReference>
<accession>A0AAV2Z2I9</accession>
<dbReference type="InterPro" id="IPR011009">
    <property type="entry name" value="Kinase-like_dom_sf"/>
</dbReference>
<dbReference type="AlphaFoldDB" id="A0AAV2Z2I9"/>